<evidence type="ECO:0000313" key="2">
    <source>
        <dbReference type="EMBL" id="TNC50335.1"/>
    </source>
</evidence>
<dbReference type="AlphaFoldDB" id="A0A5C4MRX2"/>
<dbReference type="CDD" id="cd06154">
    <property type="entry name" value="YjgF_YER057c_UK114_like_6"/>
    <property type="match status" value="1"/>
</dbReference>
<dbReference type="Gene3D" id="3.30.1330.40">
    <property type="entry name" value="RutC-like"/>
    <property type="match status" value="1"/>
</dbReference>
<dbReference type="PANTHER" id="PTHR43857">
    <property type="entry name" value="BLR7761 PROTEIN"/>
    <property type="match status" value="1"/>
</dbReference>
<dbReference type="OrthoDB" id="9799840at2"/>
<sequence length="127" mass="13823">MYRVASGTPWEDKYGYARAVAYGPHVAIAGTTATVNGTVIGVGDPYVQTMVAFGIAMDALRRCGLDSQHVVRTRMYVIDITDADEVGRAHRELFGATPPAASMLEVNRLMHPDHLVEVEIDAYAEGR</sequence>
<dbReference type="Pfam" id="PF01042">
    <property type="entry name" value="Ribonuc_L-PSP"/>
    <property type="match status" value="1"/>
</dbReference>
<accession>A0A5C4MRX2</accession>
<dbReference type="Proteomes" id="UP000306740">
    <property type="component" value="Unassembled WGS sequence"/>
</dbReference>
<name>A0A5C4MRX2_9ACTN</name>
<dbReference type="InterPro" id="IPR006175">
    <property type="entry name" value="YjgF/YER057c/UK114"/>
</dbReference>
<dbReference type="EMBL" id="VDFR01000017">
    <property type="protein sequence ID" value="TNC50335.1"/>
    <property type="molecule type" value="Genomic_DNA"/>
</dbReference>
<dbReference type="RefSeq" id="WP_139086355.1">
    <property type="nucleotide sequence ID" value="NZ_JBHUFT010000002.1"/>
</dbReference>
<evidence type="ECO:0000313" key="1">
    <source>
        <dbReference type="EMBL" id="TNC46513.1"/>
    </source>
</evidence>
<reference evidence="1 3" key="1">
    <citation type="submission" date="2019-05" db="EMBL/GenBank/DDBJ databases">
        <title>Mumia sp. nov., isolated from the intestinal contents of plateau pika (Ochotona curzoniae) in the Qinghai-Tibet plateau of China.</title>
        <authorList>
            <person name="Tian Z."/>
        </authorList>
    </citation>
    <scope>NUCLEOTIDE SEQUENCE [LARGE SCALE GENOMIC DNA]</scope>
    <source>
        <strain evidence="3">527</strain>
        <strain evidence="1">Z527</strain>
    </source>
</reference>
<gene>
    <name evidence="2" type="ORF">FHE65_03840</name>
    <name evidence="1" type="ORF">FHE65_12320</name>
</gene>
<organism evidence="1 3">
    <name type="scientific">Mumia zhuanghuii</name>
    <dbReference type="NCBI Taxonomy" id="2585211"/>
    <lineage>
        <taxon>Bacteria</taxon>
        <taxon>Bacillati</taxon>
        <taxon>Actinomycetota</taxon>
        <taxon>Actinomycetes</taxon>
        <taxon>Propionibacteriales</taxon>
        <taxon>Nocardioidaceae</taxon>
        <taxon>Mumia</taxon>
    </lineage>
</organism>
<dbReference type="EMBL" id="VDFR01000055">
    <property type="protein sequence ID" value="TNC46513.1"/>
    <property type="molecule type" value="Genomic_DNA"/>
</dbReference>
<dbReference type="SUPFAM" id="SSF55298">
    <property type="entry name" value="YjgF-like"/>
    <property type="match status" value="1"/>
</dbReference>
<protein>
    <submittedName>
        <fullName evidence="1">RidA family protein</fullName>
    </submittedName>
</protein>
<dbReference type="InterPro" id="IPR035959">
    <property type="entry name" value="RutC-like_sf"/>
</dbReference>
<proteinExistence type="predicted"/>
<evidence type="ECO:0000313" key="3">
    <source>
        <dbReference type="Proteomes" id="UP000306740"/>
    </source>
</evidence>
<dbReference type="PANTHER" id="PTHR43857:SF1">
    <property type="entry name" value="YJGH FAMILY PROTEIN"/>
    <property type="match status" value="1"/>
</dbReference>
<comment type="caution">
    <text evidence="1">The sequence shown here is derived from an EMBL/GenBank/DDBJ whole genome shotgun (WGS) entry which is preliminary data.</text>
</comment>